<evidence type="ECO:0000256" key="1">
    <source>
        <dbReference type="SAM" id="MobiDB-lite"/>
    </source>
</evidence>
<feature type="region of interest" description="Disordered" evidence="1">
    <location>
        <begin position="111"/>
        <end position="169"/>
    </location>
</feature>
<proteinExistence type="predicted"/>
<protein>
    <submittedName>
        <fullName evidence="2">Uncharacterized protein</fullName>
    </submittedName>
</protein>
<organism evidence="2">
    <name type="scientific">Elphidium margaritaceum</name>
    <dbReference type="NCBI Taxonomy" id="933848"/>
    <lineage>
        <taxon>Eukaryota</taxon>
        <taxon>Sar</taxon>
        <taxon>Rhizaria</taxon>
        <taxon>Retaria</taxon>
        <taxon>Foraminifera</taxon>
        <taxon>Rotaliida</taxon>
        <taxon>Elphidiidae</taxon>
        <taxon>Elphidium</taxon>
    </lineage>
</organism>
<feature type="compositionally biased region" description="Low complexity" evidence="1">
    <location>
        <begin position="111"/>
        <end position="121"/>
    </location>
</feature>
<reference evidence="2" key="1">
    <citation type="submission" date="2021-01" db="EMBL/GenBank/DDBJ databases">
        <authorList>
            <person name="Corre E."/>
            <person name="Pelletier E."/>
            <person name="Niang G."/>
            <person name="Scheremetjew M."/>
            <person name="Finn R."/>
            <person name="Kale V."/>
            <person name="Holt S."/>
            <person name="Cochrane G."/>
            <person name="Meng A."/>
            <person name="Brown T."/>
            <person name="Cohen L."/>
        </authorList>
    </citation>
    <scope>NUCLEOTIDE SEQUENCE</scope>
</reference>
<dbReference type="EMBL" id="HBFI01002098">
    <property type="protein sequence ID" value="CAD8732599.1"/>
    <property type="molecule type" value="Transcribed_RNA"/>
</dbReference>
<sequence length="275" mass="30863">MDADEDDLDLPIITQTQLKNLPAWLLDSPQITPSASTVLDYADESQQQLNTADGVSVHRAPSLSVEYIPNPPRTRKLKAPQMAHIRRPQVMNLNMNHHHSNTRYATHNNTAAASAAAAAAAKNPKKNQPSTVSSADNTSNRNQYPSANIDTNAHTNRHPNTRVTKERSKQKCHLHNSLIFGMRDFDGLFRLFTTINASLPENEQLCSDTVTRYCTMIRQFATAWMKPKQSRLITLLLTVYDLHTSQEISPSITCKLLHQIHCKYESINSVNDTPI</sequence>
<evidence type="ECO:0000313" key="2">
    <source>
        <dbReference type="EMBL" id="CAD8732599.1"/>
    </source>
</evidence>
<dbReference type="AlphaFoldDB" id="A0A7S0TD01"/>
<gene>
    <name evidence="2" type="ORF">EMAR1385_LOCUS1480</name>
</gene>
<feature type="compositionally biased region" description="Polar residues" evidence="1">
    <location>
        <begin position="126"/>
        <end position="154"/>
    </location>
</feature>
<accession>A0A7S0TD01</accession>
<name>A0A7S0TD01_9EUKA</name>